<dbReference type="Proteomes" id="UP000008021">
    <property type="component" value="Chromosome 3"/>
</dbReference>
<evidence type="ECO:0000313" key="1">
    <source>
        <dbReference type="EnsemblPlants" id="OMERI03G33360.1"/>
    </source>
</evidence>
<sequence>MDYRQQGNHVTLCVLDWLPMFAAGWFPTMSGSGDDVLLGHASNRFLRAIDAVLENGNTT</sequence>
<dbReference type="AlphaFoldDB" id="A0A0E0D7N5"/>
<accession>A0A0E0D7N5</accession>
<protein>
    <submittedName>
        <fullName evidence="1">Uncharacterized protein</fullName>
    </submittedName>
</protein>
<dbReference type="HOGENOM" id="CLU_2964834_0_0_1"/>
<reference evidence="1" key="1">
    <citation type="submission" date="2015-04" db="UniProtKB">
        <authorList>
            <consortium name="EnsemblPlants"/>
        </authorList>
    </citation>
    <scope>IDENTIFICATION</scope>
</reference>
<evidence type="ECO:0000313" key="2">
    <source>
        <dbReference type="Proteomes" id="UP000008021"/>
    </source>
</evidence>
<reference evidence="1" key="2">
    <citation type="submission" date="2018-05" db="EMBL/GenBank/DDBJ databases">
        <title>OmerRS3 (Oryza meridionalis Reference Sequence Version 3).</title>
        <authorList>
            <person name="Zhang J."/>
            <person name="Kudrna D."/>
            <person name="Lee S."/>
            <person name="Talag J."/>
            <person name="Welchert J."/>
            <person name="Wing R.A."/>
        </authorList>
    </citation>
    <scope>NUCLEOTIDE SEQUENCE [LARGE SCALE GENOMIC DNA]</scope>
    <source>
        <strain evidence="1">cv. OR44</strain>
    </source>
</reference>
<dbReference type="Gramene" id="OMERI03G33360.1">
    <property type="protein sequence ID" value="OMERI03G33360.1"/>
    <property type="gene ID" value="OMERI03G33360"/>
</dbReference>
<proteinExistence type="predicted"/>
<name>A0A0E0D7N5_9ORYZ</name>
<dbReference type="EnsemblPlants" id="OMERI03G33360.1">
    <property type="protein sequence ID" value="OMERI03G33360.1"/>
    <property type="gene ID" value="OMERI03G33360"/>
</dbReference>
<dbReference type="STRING" id="40149.A0A0E0D7N5"/>
<keyword evidence="2" id="KW-1185">Reference proteome</keyword>
<organism evidence="1">
    <name type="scientific">Oryza meridionalis</name>
    <dbReference type="NCBI Taxonomy" id="40149"/>
    <lineage>
        <taxon>Eukaryota</taxon>
        <taxon>Viridiplantae</taxon>
        <taxon>Streptophyta</taxon>
        <taxon>Embryophyta</taxon>
        <taxon>Tracheophyta</taxon>
        <taxon>Spermatophyta</taxon>
        <taxon>Magnoliopsida</taxon>
        <taxon>Liliopsida</taxon>
        <taxon>Poales</taxon>
        <taxon>Poaceae</taxon>
        <taxon>BOP clade</taxon>
        <taxon>Oryzoideae</taxon>
        <taxon>Oryzeae</taxon>
        <taxon>Oryzinae</taxon>
        <taxon>Oryza</taxon>
    </lineage>
</organism>